<dbReference type="EMBL" id="FQWH01000004">
    <property type="protein sequence ID" value="SHG73212.1"/>
    <property type="molecule type" value="Genomic_DNA"/>
</dbReference>
<organism evidence="2 3">
    <name type="scientific">Flavobacterium johnsoniae</name>
    <name type="common">Cytophaga johnsonae</name>
    <dbReference type="NCBI Taxonomy" id="986"/>
    <lineage>
        <taxon>Bacteria</taxon>
        <taxon>Pseudomonadati</taxon>
        <taxon>Bacteroidota</taxon>
        <taxon>Flavobacteriia</taxon>
        <taxon>Flavobacteriales</taxon>
        <taxon>Flavobacteriaceae</taxon>
        <taxon>Flavobacterium</taxon>
    </lineage>
</organism>
<protein>
    <recommendedName>
        <fullName evidence="4">Lipoprotein</fullName>
    </recommendedName>
</protein>
<keyword evidence="1" id="KW-0732">Signal</keyword>
<gene>
    <name evidence="2" type="ORF">SAMN05444388_10473</name>
</gene>
<sequence>MKRLIKFSFILLLITTLGCTSESNNCTTPPPYFSFEFVDKDSGENLYTNGTFDAKQAVTVTDLDTDKVIQYTYMKNEDLNRLVINSIGWQSGVFNYSIAIQGKSVFELHASAERVSEKGCSFSRINSFEIKNAEFQLDKTTGIYKILINTKI</sequence>
<dbReference type="PROSITE" id="PS51257">
    <property type="entry name" value="PROKAR_LIPOPROTEIN"/>
    <property type="match status" value="1"/>
</dbReference>
<evidence type="ECO:0000256" key="1">
    <source>
        <dbReference type="SAM" id="SignalP"/>
    </source>
</evidence>
<feature type="signal peptide" evidence="1">
    <location>
        <begin position="1"/>
        <end position="21"/>
    </location>
</feature>
<evidence type="ECO:0000313" key="2">
    <source>
        <dbReference type="EMBL" id="SHG73212.1"/>
    </source>
</evidence>
<accession>A0A1M5M7H3</accession>
<feature type="chain" id="PRO_5013133003" description="Lipoprotein" evidence="1">
    <location>
        <begin position="22"/>
        <end position="152"/>
    </location>
</feature>
<proteinExistence type="predicted"/>
<name>A0A1M5M7H3_FLAJO</name>
<dbReference type="Proteomes" id="UP000184112">
    <property type="component" value="Unassembled WGS sequence"/>
</dbReference>
<evidence type="ECO:0008006" key="4">
    <source>
        <dbReference type="Google" id="ProtNLM"/>
    </source>
</evidence>
<dbReference type="AlphaFoldDB" id="A0A1M5M7H3"/>
<reference evidence="2 3" key="1">
    <citation type="submission" date="2016-11" db="EMBL/GenBank/DDBJ databases">
        <authorList>
            <person name="Jaros S."/>
            <person name="Januszkiewicz K."/>
            <person name="Wedrychowicz H."/>
        </authorList>
    </citation>
    <scope>NUCLEOTIDE SEQUENCE [LARGE SCALE GENOMIC DNA]</scope>
    <source>
        <strain evidence="2 3">DSM 6792</strain>
    </source>
</reference>
<evidence type="ECO:0000313" key="3">
    <source>
        <dbReference type="Proteomes" id="UP000184112"/>
    </source>
</evidence>
<dbReference type="RefSeq" id="WP_073409183.1">
    <property type="nucleotide sequence ID" value="NZ_CP031763.1"/>
</dbReference>